<evidence type="ECO:0000313" key="1">
    <source>
        <dbReference type="EMBL" id="MBG6122755.1"/>
    </source>
</evidence>
<comment type="caution">
    <text evidence="1">The sequence shown here is derived from an EMBL/GenBank/DDBJ whole genome shotgun (WGS) entry which is preliminary data.</text>
</comment>
<dbReference type="AlphaFoldDB" id="A0A931E366"/>
<sequence>MRLTVRLDPEIYVAAKELAAEEKISTGEAVNEIARRGLAARPVRKKFTMPTKKVGMKIDCTNVVEVLDYLDRVDGPESEERVS</sequence>
<name>A0A931E366_9CORY</name>
<protein>
    <recommendedName>
        <fullName evidence="3">CopG family transcriptional regulator</fullName>
    </recommendedName>
</protein>
<reference evidence="1" key="1">
    <citation type="submission" date="2020-11" db="EMBL/GenBank/DDBJ databases">
        <title>Sequencing the genomes of 1000 actinobacteria strains.</title>
        <authorList>
            <person name="Klenk H.-P."/>
        </authorList>
    </citation>
    <scope>NUCLEOTIDE SEQUENCE</scope>
    <source>
        <strain evidence="1">DSM 45632</strain>
    </source>
</reference>
<proteinExistence type="predicted"/>
<accession>A0A931E366</accession>
<evidence type="ECO:0008006" key="3">
    <source>
        <dbReference type="Google" id="ProtNLM"/>
    </source>
</evidence>
<keyword evidence="2" id="KW-1185">Reference proteome</keyword>
<dbReference type="RefSeq" id="WP_196825095.1">
    <property type="nucleotide sequence ID" value="NZ_CP046980.1"/>
</dbReference>
<organism evidence="1 2">
    <name type="scientific">Corynebacterium aquatimens</name>
    <dbReference type="NCBI Taxonomy" id="1190508"/>
    <lineage>
        <taxon>Bacteria</taxon>
        <taxon>Bacillati</taxon>
        <taxon>Actinomycetota</taxon>
        <taxon>Actinomycetes</taxon>
        <taxon>Mycobacteriales</taxon>
        <taxon>Corynebacteriaceae</taxon>
        <taxon>Corynebacterium</taxon>
    </lineage>
</organism>
<dbReference type="Proteomes" id="UP000658613">
    <property type="component" value="Unassembled WGS sequence"/>
</dbReference>
<gene>
    <name evidence="1" type="ORF">IW254_001724</name>
</gene>
<dbReference type="EMBL" id="JADOUE010000001">
    <property type="protein sequence ID" value="MBG6122755.1"/>
    <property type="molecule type" value="Genomic_DNA"/>
</dbReference>
<evidence type="ECO:0000313" key="2">
    <source>
        <dbReference type="Proteomes" id="UP000658613"/>
    </source>
</evidence>